<dbReference type="EMBL" id="EF083950">
    <property type="protein sequence ID" value="ABK23282.1"/>
    <property type="molecule type" value="mRNA"/>
</dbReference>
<proteinExistence type="evidence at transcript level"/>
<dbReference type="AlphaFoldDB" id="A9NRM1"/>
<sequence>MEEYLEGLTQLMVVHPYNQCERALEFQRNMCQKMNMLKMRRIMKHRSLRES</sequence>
<accession>A9NRM1</accession>
<protein>
    <submittedName>
        <fullName evidence="1">Uncharacterized protein</fullName>
    </submittedName>
</protein>
<evidence type="ECO:0000313" key="1">
    <source>
        <dbReference type="EMBL" id="ABK23282.1"/>
    </source>
</evidence>
<organism evidence="1">
    <name type="scientific">Picea sitchensis</name>
    <name type="common">Sitka spruce</name>
    <name type="synonym">Pinus sitchensis</name>
    <dbReference type="NCBI Taxonomy" id="3332"/>
    <lineage>
        <taxon>Eukaryota</taxon>
        <taxon>Viridiplantae</taxon>
        <taxon>Streptophyta</taxon>
        <taxon>Embryophyta</taxon>
        <taxon>Tracheophyta</taxon>
        <taxon>Spermatophyta</taxon>
        <taxon>Pinopsida</taxon>
        <taxon>Pinidae</taxon>
        <taxon>Conifers I</taxon>
        <taxon>Pinales</taxon>
        <taxon>Pinaceae</taxon>
        <taxon>Picea</taxon>
    </lineage>
</organism>
<name>A9NRM1_PICSI</name>
<reference evidence="1" key="1">
    <citation type="journal article" date="2008" name="BMC Genomics">
        <title>A conifer genomics resource of 200,000 spruce (Picea spp.) ESTs and 6,464 high-quality, sequence-finished full-length cDNAs for Sitka spruce (Picea sitchensis).</title>
        <authorList>
            <person name="Ralph S.G."/>
            <person name="Chun H.J."/>
            <person name="Kolosova N."/>
            <person name="Cooper D."/>
            <person name="Oddy C."/>
            <person name="Ritland C.E."/>
            <person name="Kirkpatrick R."/>
            <person name="Moore R."/>
            <person name="Barber S."/>
            <person name="Holt R.A."/>
            <person name="Jones S.J."/>
            <person name="Marra M.A."/>
            <person name="Douglas C.J."/>
            <person name="Ritland K."/>
            <person name="Bohlmann J."/>
        </authorList>
    </citation>
    <scope>NUCLEOTIDE SEQUENCE</scope>
    <source>
        <tissue evidence="1">Green portion of the leader tissue</tissue>
    </source>
</reference>